<accession>A0A9D1TPT6</accession>
<keyword evidence="2" id="KW-0963">Cytoplasm</keyword>
<evidence type="ECO:0000313" key="4">
    <source>
        <dbReference type="EMBL" id="HIW00724.1"/>
    </source>
</evidence>
<dbReference type="PANTHER" id="PTHR33449">
    <property type="entry name" value="NUCLEOID-ASSOCIATED PROTEIN YBAB"/>
    <property type="match status" value="1"/>
</dbReference>
<keyword evidence="3" id="KW-0175">Coiled coil</keyword>
<dbReference type="PIRSF" id="PIRSF004555">
    <property type="entry name" value="UCP004555"/>
    <property type="match status" value="1"/>
</dbReference>
<protein>
    <recommendedName>
        <fullName evidence="2">Nucleoid-associated protein H9894_05985</fullName>
    </recommendedName>
</protein>
<reference evidence="4" key="2">
    <citation type="submission" date="2021-04" db="EMBL/GenBank/DDBJ databases">
        <authorList>
            <person name="Gilroy R."/>
        </authorList>
    </citation>
    <scope>NUCLEOTIDE SEQUENCE</scope>
    <source>
        <strain evidence="4">ChiHecec2B26-446</strain>
    </source>
</reference>
<dbReference type="PANTHER" id="PTHR33449:SF1">
    <property type="entry name" value="NUCLEOID-ASSOCIATED PROTEIN YBAB"/>
    <property type="match status" value="1"/>
</dbReference>
<dbReference type="SUPFAM" id="SSF82607">
    <property type="entry name" value="YbaB-like"/>
    <property type="match status" value="1"/>
</dbReference>
<feature type="coiled-coil region" evidence="3">
    <location>
        <begin position="4"/>
        <end position="31"/>
    </location>
</feature>
<dbReference type="Proteomes" id="UP000886752">
    <property type="component" value="Unassembled WGS sequence"/>
</dbReference>
<dbReference type="InterPro" id="IPR004401">
    <property type="entry name" value="YbaB/EbfC"/>
</dbReference>
<dbReference type="NCBIfam" id="TIGR00103">
    <property type="entry name" value="DNA_YbaB_EbfC"/>
    <property type="match status" value="1"/>
</dbReference>
<name>A0A9D1TPT6_9BACT</name>
<evidence type="ECO:0000256" key="3">
    <source>
        <dbReference type="SAM" id="Coils"/>
    </source>
</evidence>
<dbReference type="Gene3D" id="3.30.1310.10">
    <property type="entry name" value="Nucleoid-associated protein YbaB-like domain"/>
    <property type="match status" value="1"/>
</dbReference>
<dbReference type="Pfam" id="PF02575">
    <property type="entry name" value="YbaB_DNA_bd"/>
    <property type="match status" value="1"/>
</dbReference>
<dbReference type="GO" id="GO:0003677">
    <property type="term" value="F:DNA binding"/>
    <property type="evidence" value="ECO:0007669"/>
    <property type="project" value="UniProtKB-UniRule"/>
</dbReference>
<gene>
    <name evidence="4" type="ORF">H9894_05985</name>
</gene>
<comment type="subunit">
    <text evidence="2">Homodimer.</text>
</comment>
<keyword evidence="1 2" id="KW-0238">DNA-binding</keyword>
<evidence type="ECO:0000256" key="1">
    <source>
        <dbReference type="ARBA" id="ARBA00023125"/>
    </source>
</evidence>
<organism evidence="4 5">
    <name type="scientific">Candidatus Desulfovibrio intestinipullorum</name>
    <dbReference type="NCBI Taxonomy" id="2838536"/>
    <lineage>
        <taxon>Bacteria</taxon>
        <taxon>Pseudomonadati</taxon>
        <taxon>Thermodesulfobacteriota</taxon>
        <taxon>Desulfovibrionia</taxon>
        <taxon>Desulfovibrionales</taxon>
        <taxon>Desulfovibrionaceae</taxon>
        <taxon>Desulfovibrio</taxon>
    </lineage>
</organism>
<reference evidence="4" key="1">
    <citation type="journal article" date="2021" name="PeerJ">
        <title>Extensive microbial diversity within the chicken gut microbiome revealed by metagenomics and culture.</title>
        <authorList>
            <person name="Gilroy R."/>
            <person name="Ravi A."/>
            <person name="Getino M."/>
            <person name="Pursley I."/>
            <person name="Horton D.L."/>
            <person name="Alikhan N.F."/>
            <person name="Baker D."/>
            <person name="Gharbi K."/>
            <person name="Hall N."/>
            <person name="Watson M."/>
            <person name="Adriaenssens E.M."/>
            <person name="Foster-Nyarko E."/>
            <person name="Jarju S."/>
            <person name="Secka A."/>
            <person name="Antonio M."/>
            <person name="Oren A."/>
            <person name="Chaudhuri R.R."/>
            <person name="La Ragione R."/>
            <person name="Hildebrand F."/>
            <person name="Pallen M.J."/>
        </authorList>
    </citation>
    <scope>NUCLEOTIDE SEQUENCE</scope>
    <source>
        <strain evidence="4">ChiHecec2B26-446</strain>
    </source>
</reference>
<comment type="function">
    <text evidence="2">Binds to DNA and alters its conformation. May be involved in regulation of gene expression, nucleoid organization and DNA protection.</text>
</comment>
<dbReference type="EMBL" id="DXHV01000060">
    <property type="protein sequence ID" value="HIW00724.1"/>
    <property type="molecule type" value="Genomic_DNA"/>
</dbReference>
<evidence type="ECO:0000256" key="2">
    <source>
        <dbReference type="HAMAP-Rule" id="MF_00274"/>
    </source>
</evidence>
<dbReference type="GO" id="GO:0043590">
    <property type="term" value="C:bacterial nucleoid"/>
    <property type="evidence" value="ECO:0007669"/>
    <property type="project" value="UniProtKB-UniRule"/>
</dbReference>
<dbReference type="InterPro" id="IPR036894">
    <property type="entry name" value="YbaB-like_sf"/>
</dbReference>
<comment type="similarity">
    <text evidence="2">Belongs to the YbaB/EbfC family.</text>
</comment>
<comment type="caution">
    <text evidence="4">The sequence shown here is derived from an EMBL/GenBank/DDBJ whole genome shotgun (WGS) entry which is preliminary data.</text>
</comment>
<evidence type="ECO:0000313" key="5">
    <source>
        <dbReference type="Proteomes" id="UP000886752"/>
    </source>
</evidence>
<proteinExistence type="inferred from homology"/>
<dbReference type="AlphaFoldDB" id="A0A9D1TPT6"/>
<sequence>MRNMNEIVRQAQIMQNKLSKLQQEAEASTFEASSGGGMVKVTVNGKQVIQSLTIEPSALKDCDAEMLQDLIISAVNEANRISRESLEREMTNLSGGIRLPGLF</sequence>
<dbReference type="GO" id="GO:0005829">
    <property type="term" value="C:cytosol"/>
    <property type="evidence" value="ECO:0007669"/>
    <property type="project" value="TreeGrafter"/>
</dbReference>
<dbReference type="HAMAP" id="MF_00274">
    <property type="entry name" value="DNA_YbaB_EbfC"/>
    <property type="match status" value="1"/>
</dbReference>
<comment type="subcellular location">
    <subcellularLocation>
        <location evidence="2">Cytoplasm</location>
        <location evidence="2">Nucleoid</location>
    </subcellularLocation>
</comment>